<protein>
    <submittedName>
        <fullName evidence="1">Uncharacterized protein</fullName>
    </submittedName>
</protein>
<sequence>MKNLLCIVIIGALIYLVWTSKEGFTSGKTPKDTSTKIQATNTALNDTLNIATYRTSYESMVSDLEKWADRSMLNVLAEGKIGTDKPNEDIKLFNDLALFKKNITEFMDTLHKME</sequence>
<dbReference type="AlphaFoldDB" id="A0A6C0HXM0"/>
<evidence type="ECO:0000313" key="1">
    <source>
        <dbReference type="EMBL" id="QHT85501.1"/>
    </source>
</evidence>
<proteinExistence type="predicted"/>
<accession>A0A6C0HXM0</accession>
<name>A0A6C0HXM0_9ZZZZ</name>
<dbReference type="EMBL" id="MN740042">
    <property type="protein sequence ID" value="QHT85501.1"/>
    <property type="molecule type" value="Genomic_DNA"/>
</dbReference>
<organism evidence="1">
    <name type="scientific">viral metagenome</name>
    <dbReference type="NCBI Taxonomy" id="1070528"/>
    <lineage>
        <taxon>unclassified sequences</taxon>
        <taxon>metagenomes</taxon>
        <taxon>organismal metagenomes</taxon>
    </lineage>
</organism>
<reference evidence="1" key="1">
    <citation type="journal article" date="2020" name="Nature">
        <title>Giant virus diversity and host interactions through global metagenomics.</title>
        <authorList>
            <person name="Schulz F."/>
            <person name="Roux S."/>
            <person name="Paez-Espino D."/>
            <person name="Jungbluth S."/>
            <person name="Walsh D.A."/>
            <person name="Denef V.J."/>
            <person name="McMahon K.D."/>
            <person name="Konstantinidis K.T."/>
            <person name="Eloe-Fadrosh E.A."/>
            <person name="Kyrpides N.C."/>
            <person name="Woyke T."/>
        </authorList>
    </citation>
    <scope>NUCLEOTIDE SEQUENCE</scope>
    <source>
        <strain evidence="1">GVMAG-M-3300023184-17</strain>
    </source>
</reference>